<evidence type="ECO:0000313" key="2">
    <source>
        <dbReference type="EMBL" id="KAF1388580.1"/>
    </source>
</evidence>
<protein>
    <submittedName>
        <fullName evidence="2">Uncharacterized protein</fullName>
    </submittedName>
</protein>
<organism evidence="2 3">
    <name type="scientific">Perca fluviatilis</name>
    <name type="common">European perch</name>
    <dbReference type="NCBI Taxonomy" id="8168"/>
    <lineage>
        <taxon>Eukaryota</taxon>
        <taxon>Metazoa</taxon>
        <taxon>Chordata</taxon>
        <taxon>Craniata</taxon>
        <taxon>Vertebrata</taxon>
        <taxon>Euteleostomi</taxon>
        <taxon>Actinopterygii</taxon>
        <taxon>Neopterygii</taxon>
        <taxon>Teleostei</taxon>
        <taxon>Neoteleostei</taxon>
        <taxon>Acanthomorphata</taxon>
        <taxon>Eupercaria</taxon>
        <taxon>Perciformes</taxon>
        <taxon>Percoidei</taxon>
        <taxon>Percidae</taxon>
        <taxon>Percinae</taxon>
        <taxon>Perca</taxon>
    </lineage>
</organism>
<dbReference type="AlphaFoldDB" id="A0A6A5F5I7"/>
<evidence type="ECO:0000256" key="1">
    <source>
        <dbReference type="SAM" id="MobiDB-lite"/>
    </source>
</evidence>
<feature type="compositionally biased region" description="Low complexity" evidence="1">
    <location>
        <begin position="50"/>
        <end position="61"/>
    </location>
</feature>
<name>A0A6A5F5I7_PERFL</name>
<dbReference type="Proteomes" id="UP000465112">
    <property type="component" value="Chromosome 7"/>
</dbReference>
<sequence>MSLAVEQEGHRSCIAVLCQQNRVVTAPPGTQCRTAPNRHITQLSHLQPLPTDDLPLLRFDPQTLTRSTPRRSD</sequence>
<reference evidence="2 3" key="1">
    <citation type="submission" date="2019-06" db="EMBL/GenBank/DDBJ databases">
        <title>A chromosome-scale genome assembly of the European perch, Perca fluviatilis.</title>
        <authorList>
            <person name="Roques C."/>
            <person name="Zahm M."/>
            <person name="Cabau C."/>
            <person name="Klopp C."/>
            <person name="Bouchez O."/>
            <person name="Donnadieu C."/>
            <person name="Kuhl H."/>
            <person name="Gislard M."/>
            <person name="Guendouz S."/>
            <person name="Journot L."/>
            <person name="Haffray P."/>
            <person name="Bestin A."/>
            <person name="Morvezen R."/>
            <person name="Feron R."/>
            <person name="Wen M."/>
            <person name="Jouanno E."/>
            <person name="Herpin A."/>
            <person name="Schartl M."/>
            <person name="Postlethwait J."/>
            <person name="Schaerlinger B."/>
            <person name="Chardard D."/>
            <person name="Lecocq T."/>
            <person name="Poncet C."/>
            <person name="Jaffrelo L."/>
            <person name="Lampietro C."/>
            <person name="Guiguen Y."/>
        </authorList>
    </citation>
    <scope>NUCLEOTIDE SEQUENCE [LARGE SCALE GENOMIC DNA]</scope>
    <source>
        <tissue evidence="2">Blood</tissue>
    </source>
</reference>
<accession>A0A6A5F5I7</accession>
<feature type="region of interest" description="Disordered" evidence="1">
    <location>
        <begin position="50"/>
        <end position="73"/>
    </location>
</feature>
<evidence type="ECO:0000313" key="3">
    <source>
        <dbReference type="Proteomes" id="UP000465112"/>
    </source>
</evidence>
<dbReference type="EMBL" id="VHII01000007">
    <property type="protein sequence ID" value="KAF1388580.1"/>
    <property type="molecule type" value="Genomic_DNA"/>
</dbReference>
<comment type="caution">
    <text evidence="2">The sequence shown here is derived from an EMBL/GenBank/DDBJ whole genome shotgun (WGS) entry which is preliminary data.</text>
</comment>
<proteinExistence type="predicted"/>
<gene>
    <name evidence="2" type="ORF">PFLUV_G00091770</name>
</gene>
<keyword evidence="3" id="KW-1185">Reference proteome</keyword>